<feature type="region of interest" description="Disordered" evidence="1">
    <location>
        <begin position="136"/>
        <end position="158"/>
    </location>
</feature>
<organism evidence="2 3">
    <name type="scientific">Burkholderia territorii</name>
    <dbReference type="NCBI Taxonomy" id="1503055"/>
    <lineage>
        <taxon>Bacteria</taxon>
        <taxon>Pseudomonadati</taxon>
        <taxon>Pseudomonadota</taxon>
        <taxon>Betaproteobacteria</taxon>
        <taxon>Burkholderiales</taxon>
        <taxon>Burkholderiaceae</taxon>
        <taxon>Burkholderia</taxon>
        <taxon>Burkholderia cepacia complex</taxon>
    </lineage>
</organism>
<dbReference type="AlphaFoldDB" id="A0A6L3NJC3"/>
<evidence type="ECO:0000313" key="2">
    <source>
        <dbReference type="EMBL" id="KAB0684406.1"/>
    </source>
</evidence>
<reference evidence="2 3" key="1">
    <citation type="submission" date="2019-09" db="EMBL/GenBank/DDBJ databases">
        <title>Draft genome sequences of 48 bacterial type strains from the CCUG.</title>
        <authorList>
            <person name="Tunovic T."/>
            <person name="Pineiro-Iglesias B."/>
            <person name="Unosson C."/>
            <person name="Inganas E."/>
            <person name="Ohlen M."/>
            <person name="Cardew S."/>
            <person name="Jensie-Markopoulos S."/>
            <person name="Salva-Serra F."/>
            <person name="Jaen-Luchoro D."/>
            <person name="Karlsson R."/>
            <person name="Svensson-Stadler L."/>
            <person name="Chun J."/>
            <person name="Moore E."/>
        </authorList>
    </citation>
    <scope>NUCLEOTIDE SEQUENCE [LARGE SCALE GENOMIC DNA]</scope>
    <source>
        <strain evidence="2 3">CCUG 65687</strain>
    </source>
</reference>
<feature type="region of interest" description="Disordered" evidence="1">
    <location>
        <begin position="1"/>
        <end position="70"/>
    </location>
</feature>
<gene>
    <name evidence="2" type="ORF">F7R13_08885</name>
</gene>
<proteinExistence type="predicted"/>
<feature type="compositionally biased region" description="Basic and acidic residues" evidence="1">
    <location>
        <begin position="14"/>
        <end position="38"/>
    </location>
</feature>
<dbReference type="Proteomes" id="UP000473571">
    <property type="component" value="Unassembled WGS sequence"/>
</dbReference>
<sequence>MPPIPLHARMHACRTVDDTRPSRDRSDDMTPRTLRDDSGGTVRFTVKPTNTQDALSGHGTHDDHGHGNDPDTTWFVAVRAVAQSGLHRKLDWTGTWCDCGVTAASDASLSRHVAGRVETIRYSVDDPVIGVPNRFRQHLRPPGPGTGRSVGRDAVESG</sequence>
<comment type="caution">
    <text evidence="2">The sequence shown here is derived from an EMBL/GenBank/DDBJ whole genome shotgun (WGS) entry which is preliminary data.</text>
</comment>
<evidence type="ECO:0000256" key="1">
    <source>
        <dbReference type="SAM" id="MobiDB-lite"/>
    </source>
</evidence>
<feature type="compositionally biased region" description="Basic and acidic residues" evidence="1">
    <location>
        <begin position="59"/>
        <end position="69"/>
    </location>
</feature>
<dbReference type="EMBL" id="VZOL01000070">
    <property type="protein sequence ID" value="KAB0684406.1"/>
    <property type="molecule type" value="Genomic_DNA"/>
</dbReference>
<name>A0A6L3NJC3_9BURK</name>
<accession>A0A6L3NJC3</accession>
<protein>
    <submittedName>
        <fullName evidence="2">DUF756 domain-containing protein</fullName>
    </submittedName>
</protein>
<evidence type="ECO:0000313" key="3">
    <source>
        <dbReference type="Proteomes" id="UP000473571"/>
    </source>
</evidence>